<dbReference type="VEuPathDB" id="FungiDB:HpaG803969"/>
<dbReference type="InParanoid" id="M4BCF3"/>
<evidence type="ECO:0000313" key="1">
    <source>
        <dbReference type="EnsemblProtists" id="HpaP803969"/>
    </source>
</evidence>
<keyword evidence="2" id="KW-1185">Reference proteome</keyword>
<dbReference type="AlphaFoldDB" id="M4BCF3"/>
<evidence type="ECO:0000313" key="2">
    <source>
        <dbReference type="Proteomes" id="UP000011713"/>
    </source>
</evidence>
<organism evidence="1 2">
    <name type="scientific">Hyaloperonospora arabidopsidis (strain Emoy2)</name>
    <name type="common">Downy mildew agent</name>
    <name type="synonym">Peronospora arabidopsidis</name>
    <dbReference type="NCBI Taxonomy" id="559515"/>
    <lineage>
        <taxon>Eukaryota</taxon>
        <taxon>Sar</taxon>
        <taxon>Stramenopiles</taxon>
        <taxon>Oomycota</taxon>
        <taxon>Peronosporomycetes</taxon>
        <taxon>Peronosporales</taxon>
        <taxon>Peronosporaceae</taxon>
        <taxon>Hyaloperonospora</taxon>
    </lineage>
</organism>
<dbReference type="Proteomes" id="UP000011713">
    <property type="component" value="Unassembled WGS sequence"/>
</dbReference>
<accession>M4BCF3</accession>
<dbReference type="HOGENOM" id="CLU_2563301_0_0_1"/>
<reference evidence="1" key="2">
    <citation type="submission" date="2015-06" db="UniProtKB">
        <authorList>
            <consortium name="EnsemblProtists"/>
        </authorList>
    </citation>
    <scope>IDENTIFICATION</scope>
    <source>
        <strain evidence="1">Emoy2</strain>
    </source>
</reference>
<sequence>MIRSQNHAVLVCHSSQHLQAAPWSPTRGGHTVTASSYMRVPGHAKCHQPATDGTHFCPTSRLRPTITHVHYNGVSLLHVINP</sequence>
<dbReference type="EnsemblProtists" id="HpaT803969">
    <property type="protein sequence ID" value="HpaP803969"/>
    <property type="gene ID" value="HpaG803969"/>
</dbReference>
<proteinExistence type="predicted"/>
<reference evidence="2" key="1">
    <citation type="journal article" date="2010" name="Science">
        <title>Signatures of adaptation to obligate biotrophy in the Hyaloperonospora arabidopsidis genome.</title>
        <authorList>
            <person name="Baxter L."/>
            <person name="Tripathy S."/>
            <person name="Ishaque N."/>
            <person name="Boot N."/>
            <person name="Cabral A."/>
            <person name="Kemen E."/>
            <person name="Thines M."/>
            <person name="Ah-Fong A."/>
            <person name="Anderson R."/>
            <person name="Badejoko W."/>
            <person name="Bittner-Eddy P."/>
            <person name="Boore J.L."/>
            <person name="Chibucos M.C."/>
            <person name="Coates M."/>
            <person name="Dehal P."/>
            <person name="Delehaunty K."/>
            <person name="Dong S."/>
            <person name="Downton P."/>
            <person name="Dumas B."/>
            <person name="Fabro G."/>
            <person name="Fronick C."/>
            <person name="Fuerstenberg S.I."/>
            <person name="Fulton L."/>
            <person name="Gaulin E."/>
            <person name="Govers F."/>
            <person name="Hughes L."/>
            <person name="Humphray S."/>
            <person name="Jiang R.H."/>
            <person name="Judelson H."/>
            <person name="Kamoun S."/>
            <person name="Kyung K."/>
            <person name="Meijer H."/>
            <person name="Minx P."/>
            <person name="Morris P."/>
            <person name="Nelson J."/>
            <person name="Phuntumart V."/>
            <person name="Qutob D."/>
            <person name="Rehmany A."/>
            <person name="Rougon-Cardoso A."/>
            <person name="Ryden P."/>
            <person name="Torto-Alalibo T."/>
            <person name="Studholme D."/>
            <person name="Wang Y."/>
            <person name="Win J."/>
            <person name="Wood J."/>
            <person name="Clifton S.W."/>
            <person name="Rogers J."/>
            <person name="Van den Ackerveken G."/>
            <person name="Jones J.D."/>
            <person name="McDowell J.M."/>
            <person name="Beynon J."/>
            <person name="Tyler B.M."/>
        </authorList>
    </citation>
    <scope>NUCLEOTIDE SEQUENCE [LARGE SCALE GENOMIC DNA]</scope>
    <source>
        <strain evidence="2">Emoy2</strain>
    </source>
</reference>
<name>M4BCF3_HYAAE</name>
<protein>
    <submittedName>
        <fullName evidence="1">Uncharacterized protein</fullName>
    </submittedName>
</protein>
<dbReference type="EMBL" id="JH598126">
    <property type="status" value="NOT_ANNOTATED_CDS"/>
    <property type="molecule type" value="Genomic_DNA"/>
</dbReference>